<organism evidence="3 4">
    <name type="scientific">Oikopleura dioica</name>
    <name type="common">Tunicate</name>
    <dbReference type="NCBI Taxonomy" id="34765"/>
    <lineage>
        <taxon>Eukaryota</taxon>
        <taxon>Metazoa</taxon>
        <taxon>Chordata</taxon>
        <taxon>Tunicata</taxon>
        <taxon>Appendicularia</taxon>
        <taxon>Copelata</taxon>
        <taxon>Oikopleuridae</taxon>
        <taxon>Oikopleura</taxon>
    </lineage>
</organism>
<gene>
    <name evidence="3" type="ORF">OKIOD_LOCUS410</name>
</gene>
<sequence>MDHVKQGAIEVGTDIWHSASTFFTGLLSESSESSSSSYDYYDPNQGLSVIINGNYASIIDQNGNKIPMTVVGENMYRLNDRTNLVITNGGLAVVSVDGTKIGYEIDDYDYQYELNGGASPFMIYGLLFSCLISLMILFAIMVKRRRMMIHRRYLLARNSLATAADFAVVDSEIPSVNSDKAKKNVNDAPPSYETVTEQDKMLPKYEDV</sequence>
<dbReference type="Proteomes" id="UP001158576">
    <property type="component" value="Chromosome PAR"/>
</dbReference>
<feature type="compositionally biased region" description="Basic and acidic residues" evidence="1">
    <location>
        <begin position="197"/>
        <end position="208"/>
    </location>
</feature>
<dbReference type="EMBL" id="OU015568">
    <property type="protein sequence ID" value="CAG5077953.1"/>
    <property type="molecule type" value="Genomic_DNA"/>
</dbReference>
<evidence type="ECO:0000313" key="3">
    <source>
        <dbReference type="EMBL" id="CAG5077953.1"/>
    </source>
</evidence>
<protein>
    <submittedName>
        <fullName evidence="3">Oidioi.mRNA.OKI2018_I69.PAR.g8852.t1.cds</fullName>
    </submittedName>
</protein>
<accession>A0ABN7RQG2</accession>
<reference evidence="3 4" key="1">
    <citation type="submission" date="2021-04" db="EMBL/GenBank/DDBJ databases">
        <authorList>
            <person name="Bliznina A."/>
        </authorList>
    </citation>
    <scope>NUCLEOTIDE SEQUENCE [LARGE SCALE GENOMIC DNA]</scope>
</reference>
<evidence type="ECO:0000256" key="1">
    <source>
        <dbReference type="SAM" id="MobiDB-lite"/>
    </source>
</evidence>
<keyword evidence="2" id="KW-0812">Transmembrane</keyword>
<evidence type="ECO:0000313" key="4">
    <source>
        <dbReference type="Proteomes" id="UP001158576"/>
    </source>
</evidence>
<proteinExistence type="predicted"/>
<keyword evidence="4" id="KW-1185">Reference proteome</keyword>
<evidence type="ECO:0000256" key="2">
    <source>
        <dbReference type="SAM" id="Phobius"/>
    </source>
</evidence>
<keyword evidence="2" id="KW-0472">Membrane</keyword>
<feature type="transmembrane region" description="Helical" evidence="2">
    <location>
        <begin position="121"/>
        <end position="142"/>
    </location>
</feature>
<name>A0ABN7RQG2_OIKDI</name>
<feature type="region of interest" description="Disordered" evidence="1">
    <location>
        <begin position="178"/>
        <end position="208"/>
    </location>
</feature>
<keyword evidence="2" id="KW-1133">Transmembrane helix</keyword>